<dbReference type="EMBL" id="JASPKZ010003882">
    <property type="protein sequence ID" value="KAJ9591208.1"/>
    <property type="molecule type" value="Genomic_DNA"/>
</dbReference>
<protein>
    <submittedName>
        <fullName evidence="1">Uncharacterized protein</fullName>
    </submittedName>
</protein>
<evidence type="ECO:0000313" key="1">
    <source>
        <dbReference type="EMBL" id="KAJ9591208.1"/>
    </source>
</evidence>
<reference evidence="1" key="1">
    <citation type="journal article" date="2023" name="IScience">
        <title>Live-bearing cockroach genome reveals convergent evolutionary mechanisms linked to viviparity in insects and beyond.</title>
        <authorList>
            <person name="Fouks B."/>
            <person name="Harrison M.C."/>
            <person name="Mikhailova A.A."/>
            <person name="Marchal E."/>
            <person name="English S."/>
            <person name="Carruthers M."/>
            <person name="Jennings E.C."/>
            <person name="Chiamaka E.L."/>
            <person name="Frigard R.A."/>
            <person name="Pippel M."/>
            <person name="Attardo G.M."/>
            <person name="Benoit J.B."/>
            <person name="Bornberg-Bauer E."/>
            <person name="Tobe S.S."/>
        </authorList>
    </citation>
    <scope>NUCLEOTIDE SEQUENCE</scope>
    <source>
        <strain evidence="1">Stay&amp;Tobe</strain>
    </source>
</reference>
<dbReference type="Proteomes" id="UP001233999">
    <property type="component" value="Unassembled WGS sequence"/>
</dbReference>
<organism evidence="1 2">
    <name type="scientific">Diploptera punctata</name>
    <name type="common">Pacific beetle cockroach</name>
    <dbReference type="NCBI Taxonomy" id="6984"/>
    <lineage>
        <taxon>Eukaryota</taxon>
        <taxon>Metazoa</taxon>
        <taxon>Ecdysozoa</taxon>
        <taxon>Arthropoda</taxon>
        <taxon>Hexapoda</taxon>
        <taxon>Insecta</taxon>
        <taxon>Pterygota</taxon>
        <taxon>Neoptera</taxon>
        <taxon>Polyneoptera</taxon>
        <taxon>Dictyoptera</taxon>
        <taxon>Blattodea</taxon>
        <taxon>Blaberoidea</taxon>
        <taxon>Blaberidae</taxon>
        <taxon>Diplopterinae</taxon>
        <taxon>Diploptera</taxon>
    </lineage>
</organism>
<feature type="non-terminal residue" evidence="1">
    <location>
        <position position="1"/>
    </location>
</feature>
<comment type="caution">
    <text evidence="1">The sequence shown here is derived from an EMBL/GenBank/DDBJ whole genome shotgun (WGS) entry which is preliminary data.</text>
</comment>
<reference evidence="1" key="2">
    <citation type="submission" date="2023-05" db="EMBL/GenBank/DDBJ databases">
        <authorList>
            <person name="Fouks B."/>
        </authorList>
    </citation>
    <scope>NUCLEOTIDE SEQUENCE</scope>
    <source>
        <strain evidence="1">Stay&amp;Tobe</strain>
        <tissue evidence="1">Testes</tissue>
    </source>
</reference>
<sequence length="54" mass="6127">SSITEVPSSHSRPISTRNENYAVVPENLHQDHYTFEQNLLWGGRGGSMLLWSVK</sequence>
<evidence type="ECO:0000313" key="2">
    <source>
        <dbReference type="Proteomes" id="UP001233999"/>
    </source>
</evidence>
<proteinExistence type="predicted"/>
<gene>
    <name evidence="1" type="ORF">L9F63_002279</name>
</gene>
<dbReference type="AlphaFoldDB" id="A0AAD8EI61"/>
<accession>A0AAD8EI61</accession>
<feature type="non-terminal residue" evidence="1">
    <location>
        <position position="54"/>
    </location>
</feature>
<keyword evidence="2" id="KW-1185">Reference proteome</keyword>
<name>A0AAD8EI61_DIPPU</name>